<dbReference type="SUPFAM" id="SSF54695">
    <property type="entry name" value="POZ domain"/>
    <property type="match status" value="1"/>
</dbReference>
<dbReference type="Proteomes" id="UP001492380">
    <property type="component" value="Unassembled WGS sequence"/>
</dbReference>
<dbReference type="CDD" id="cd18186">
    <property type="entry name" value="BTB_POZ_ZBTB_KLHL-like"/>
    <property type="match status" value="1"/>
</dbReference>
<dbReference type="Gene3D" id="3.30.710.10">
    <property type="entry name" value="Potassium Channel Kv1.1, Chain A"/>
    <property type="match status" value="1"/>
</dbReference>
<feature type="domain" description="BTB" evidence="1">
    <location>
        <begin position="14"/>
        <end position="83"/>
    </location>
</feature>
<dbReference type="PROSITE" id="PS50097">
    <property type="entry name" value="BTB"/>
    <property type="match status" value="1"/>
</dbReference>
<gene>
    <name evidence="2" type="ORF">HDK90DRAFT_443279</name>
</gene>
<sequence length="244" mass="28136">MAQDPPDASDDDQRLVTFIVGPDHKEFSIHKSVVCARSPVFDKALNSEFKEGKERTIVLEETEVGVFKVVMHWLYTSQLPRFRKTGFGAEKKEQVVKWGPSDLKTDEEGNTLELKWDYLMSNAYVFAHLYDICDLRKDINSAFEKRFEYDSEDIPQPSSYPYNTTIIRVFENVPYDQSSLCKTFALAFAKNWHPSAGTDTDTALFENLQMPPSFTHMALVQMARIRQEMEQARSGKSGARRVRW</sequence>
<evidence type="ECO:0000313" key="2">
    <source>
        <dbReference type="EMBL" id="KAK8224625.1"/>
    </source>
</evidence>
<proteinExistence type="predicted"/>
<dbReference type="PANTHER" id="PTHR47843">
    <property type="entry name" value="BTB DOMAIN-CONTAINING PROTEIN-RELATED"/>
    <property type="match status" value="1"/>
</dbReference>
<accession>A0ABR1YD13</accession>
<dbReference type="PANTHER" id="PTHR47843:SF2">
    <property type="entry name" value="BTB DOMAIN-CONTAINING PROTEIN"/>
    <property type="match status" value="1"/>
</dbReference>
<comment type="caution">
    <text evidence="2">The sequence shown here is derived from an EMBL/GenBank/DDBJ whole genome shotgun (WGS) entry which is preliminary data.</text>
</comment>
<keyword evidence="3" id="KW-1185">Reference proteome</keyword>
<evidence type="ECO:0000313" key="3">
    <source>
        <dbReference type="Proteomes" id="UP001492380"/>
    </source>
</evidence>
<dbReference type="EMBL" id="JBBWRZ010000012">
    <property type="protein sequence ID" value="KAK8224625.1"/>
    <property type="molecule type" value="Genomic_DNA"/>
</dbReference>
<name>A0ABR1YD13_9PEZI</name>
<dbReference type="InterPro" id="IPR011333">
    <property type="entry name" value="SKP1/BTB/POZ_sf"/>
</dbReference>
<protein>
    <recommendedName>
        <fullName evidence="1">BTB domain-containing protein</fullName>
    </recommendedName>
</protein>
<organism evidence="2 3">
    <name type="scientific">Phyllosticta capitalensis</name>
    <dbReference type="NCBI Taxonomy" id="121624"/>
    <lineage>
        <taxon>Eukaryota</taxon>
        <taxon>Fungi</taxon>
        <taxon>Dikarya</taxon>
        <taxon>Ascomycota</taxon>
        <taxon>Pezizomycotina</taxon>
        <taxon>Dothideomycetes</taxon>
        <taxon>Dothideomycetes incertae sedis</taxon>
        <taxon>Botryosphaeriales</taxon>
        <taxon>Phyllostictaceae</taxon>
        <taxon>Phyllosticta</taxon>
    </lineage>
</organism>
<evidence type="ECO:0000259" key="1">
    <source>
        <dbReference type="PROSITE" id="PS50097"/>
    </source>
</evidence>
<dbReference type="Pfam" id="PF00651">
    <property type="entry name" value="BTB"/>
    <property type="match status" value="1"/>
</dbReference>
<dbReference type="InterPro" id="IPR000210">
    <property type="entry name" value="BTB/POZ_dom"/>
</dbReference>
<reference evidence="2 3" key="1">
    <citation type="submission" date="2024-04" db="EMBL/GenBank/DDBJ databases">
        <title>Phyllosticta paracitricarpa is synonymous to the EU quarantine fungus P. citricarpa based on phylogenomic analyses.</title>
        <authorList>
            <consortium name="Lawrence Berkeley National Laboratory"/>
            <person name="Van Ingen-Buijs V.A."/>
            <person name="Van Westerhoven A.C."/>
            <person name="Haridas S."/>
            <person name="Skiadas P."/>
            <person name="Martin F."/>
            <person name="Groenewald J.Z."/>
            <person name="Crous P.W."/>
            <person name="Seidl M.F."/>
        </authorList>
    </citation>
    <scope>NUCLEOTIDE SEQUENCE [LARGE SCALE GENOMIC DNA]</scope>
    <source>
        <strain evidence="2 3">CBS 123374</strain>
    </source>
</reference>